<evidence type="ECO:0000256" key="6">
    <source>
        <dbReference type="ARBA" id="ARBA00022989"/>
    </source>
</evidence>
<geneLocation type="mitochondrion" evidence="12"/>
<gene>
    <name evidence="12" type="primary">nad4l</name>
</gene>
<evidence type="ECO:0000256" key="4">
    <source>
        <dbReference type="ARBA" id="ARBA00022692"/>
    </source>
</evidence>
<organism evidence="12">
    <name type="scientific">Aulacus sinensis</name>
    <dbReference type="NCBI Taxonomy" id="2491146"/>
    <lineage>
        <taxon>Eukaryota</taxon>
        <taxon>Metazoa</taxon>
        <taxon>Ecdysozoa</taxon>
        <taxon>Arthropoda</taxon>
        <taxon>Hexapoda</taxon>
        <taxon>Insecta</taxon>
        <taxon>Pterygota</taxon>
        <taxon>Neoptera</taxon>
        <taxon>Endopterygota</taxon>
        <taxon>Hymenoptera</taxon>
        <taxon>Apocrita</taxon>
        <taxon>Evanioidea</taxon>
        <taxon>Aulacidae</taxon>
        <taxon>Aulacus</taxon>
    </lineage>
</organism>
<comment type="similarity">
    <text evidence="2">Belongs to the complex I subunit 4L family.</text>
</comment>
<dbReference type="GO" id="GO:0016020">
    <property type="term" value="C:membrane"/>
    <property type="evidence" value="ECO:0007669"/>
    <property type="project" value="UniProtKB-SubCell"/>
</dbReference>
<feature type="transmembrane region" description="Helical" evidence="11">
    <location>
        <begin position="29"/>
        <end position="49"/>
    </location>
</feature>
<accession>A0A3Q8U9V2</accession>
<dbReference type="EMBL" id="MG923485">
    <property type="protein sequence ID" value="AZL93112.1"/>
    <property type="molecule type" value="Genomic_DNA"/>
</dbReference>
<sequence length="98" mass="11932">MWLIIMFFYMILIFNFSCLIFLNFKNHFLLMLISLEFLVLSLFLLMNLYLNYLNFDFIILIYYLGLIVCESVLGLSMIVMIMRIYGNDYLNSFMLMKW</sequence>
<name>A0A3Q8U9V2_9HYME</name>
<dbReference type="Gene3D" id="1.10.287.3510">
    <property type="match status" value="1"/>
</dbReference>
<dbReference type="Pfam" id="PF00420">
    <property type="entry name" value="Oxidored_q2"/>
    <property type="match status" value="1"/>
</dbReference>
<keyword evidence="12" id="KW-0496">Mitochondrion</keyword>
<evidence type="ECO:0000313" key="12">
    <source>
        <dbReference type="EMBL" id="AZL93112.1"/>
    </source>
</evidence>
<keyword evidence="5" id="KW-1278">Translocase</keyword>
<evidence type="ECO:0000256" key="2">
    <source>
        <dbReference type="ARBA" id="ARBA00010519"/>
    </source>
</evidence>
<reference evidence="12" key="1">
    <citation type="journal article" date="2018" name="Mol. Phylogenet. Evol.">
        <title>Mitochondrial phylogenomics of the Hymenoptera.</title>
        <authorList>
            <person name="Tang P."/>
            <person name="Zhu J.C."/>
            <person name="Zheng B.Y."/>
            <person name="Wei S.J."/>
            <person name="Sharkey M."/>
            <person name="Chen X.X."/>
            <person name="Vogler A.P."/>
        </authorList>
    </citation>
    <scope>NUCLEOTIDE SEQUENCE</scope>
</reference>
<evidence type="ECO:0000256" key="1">
    <source>
        <dbReference type="ARBA" id="ARBA00004141"/>
    </source>
</evidence>
<evidence type="ECO:0000256" key="8">
    <source>
        <dbReference type="ARBA" id="ARBA00023136"/>
    </source>
</evidence>
<dbReference type="AlphaFoldDB" id="A0A3Q8U9V2"/>
<feature type="transmembrane region" description="Helical" evidence="11">
    <location>
        <begin position="6"/>
        <end position="22"/>
    </location>
</feature>
<keyword evidence="4 11" id="KW-0812">Transmembrane</keyword>
<evidence type="ECO:0000256" key="10">
    <source>
        <dbReference type="ARBA" id="ARBA00049551"/>
    </source>
</evidence>
<keyword evidence="7" id="KW-0520">NAD</keyword>
<feature type="transmembrane region" description="Helical" evidence="11">
    <location>
        <begin position="61"/>
        <end position="86"/>
    </location>
</feature>
<comment type="subcellular location">
    <subcellularLocation>
        <location evidence="1">Membrane</location>
        <topology evidence="1">Multi-pass membrane protein</topology>
    </subcellularLocation>
</comment>
<dbReference type="GO" id="GO:0008137">
    <property type="term" value="F:NADH dehydrogenase (ubiquinone) activity"/>
    <property type="evidence" value="ECO:0007669"/>
    <property type="project" value="UniProtKB-EC"/>
</dbReference>
<evidence type="ECO:0000256" key="3">
    <source>
        <dbReference type="ARBA" id="ARBA00016612"/>
    </source>
</evidence>
<comment type="catalytic activity">
    <reaction evidence="10">
        <text>a ubiquinone + NADH + 5 H(+)(in) = a ubiquinol + NAD(+) + 4 H(+)(out)</text>
        <dbReference type="Rhea" id="RHEA:29091"/>
        <dbReference type="Rhea" id="RHEA-COMP:9565"/>
        <dbReference type="Rhea" id="RHEA-COMP:9566"/>
        <dbReference type="ChEBI" id="CHEBI:15378"/>
        <dbReference type="ChEBI" id="CHEBI:16389"/>
        <dbReference type="ChEBI" id="CHEBI:17976"/>
        <dbReference type="ChEBI" id="CHEBI:57540"/>
        <dbReference type="ChEBI" id="CHEBI:57945"/>
        <dbReference type="EC" id="7.1.1.2"/>
    </reaction>
</comment>
<evidence type="ECO:0000256" key="9">
    <source>
        <dbReference type="ARBA" id="ARBA00031586"/>
    </source>
</evidence>
<proteinExistence type="inferred from homology"/>
<keyword evidence="8 11" id="KW-0472">Membrane</keyword>
<protein>
    <recommendedName>
        <fullName evidence="3">NADH-ubiquinone oxidoreductase chain 4L</fullName>
    </recommendedName>
    <alternativeName>
        <fullName evidence="9">NADH dehydrogenase subunit 4L</fullName>
    </alternativeName>
</protein>
<evidence type="ECO:0000256" key="5">
    <source>
        <dbReference type="ARBA" id="ARBA00022967"/>
    </source>
</evidence>
<evidence type="ECO:0000256" key="11">
    <source>
        <dbReference type="SAM" id="Phobius"/>
    </source>
</evidence>
<dbReference type="InterPro" id="IPR039428">
    <property type="entry name" value="NUOK/Mnh_C1-like"/>
</dbReference>
<evidence type="ECO:0000256" key="7">
    <source>
        <dbReference type="ARBA" id="ARBA00023027"/>
    </source>
</evidence>
<keyword evidence="6 11" id="KW-1133">Transmembrane helix</keyword>